<dbReference type="AlphaFoldDB" id="A0A432LJW0"/>
<name>A0A432LJW0_9BACT</name>
<sequence length="194" mass="22040">MKYFTFALLASICFLTACKDEKKSTDIITQKPVIVKKSGPEKLESTDYTESVQWLGKTYTIEIHRHADTELPITRDESGVEYYDNRVSIKVLRPDGTEFFSREYTKQSFREYLNEATIKDGALIAVVFMEVKGDCLVFAASVGSPDAMSDEYIPLVLTISRMGDVHIERDNRIDEVPNTENETMQNVSEDEEGV</sequence>
<dbReference type="RefSeq" id="WP_126678260.1">
    <property type="nucleotide sequence ID" value="NZ_CAUTIM010000012.1"/>
</dbReference>
<gene>
    <name evidence="1" type="ORF">EHV08_04430</name>
</gene>
<dbReference type="Proteomes" id="UP000278983">
    <property type="component" value="Unassembled WGS sequence"/>
</dbReference>
<keyword evidence="2" id="KW-1185">Reference proteome</keyword>
<dbReference type="InterPro" id="IPR031762">
    <property type="entry name" value="DUF4738"/>
</dbReference>
<proteinExistence type="predicted"/>
<comment type="caution">
    <text evidence="1">The sequence shown here is derived from an EMBL/GenBank/DDBJ whole genome shotgun (WGS) entry which is preliminary data.</text>
</comment>
<dbReference type="PROSITE" id="PS51257">
    <property type="entry name" value="PROKAR_LIPOPROTEIN"/>
    <property type="match status" value="1"/>
</dbReference>
<accession>A0A432LJW0</accession>
<dbReference type="OrthoDB" id="1086474at2"/>
<organism evidence="1 2">
    <name type="scientific">Prevotella koreensis</name>
    <dbReference type="NCBI Taxonomy" id="2490854"/>
    <lineage>
        <taxon>Bacteria</taxon>
        <taxon>Pseudomonadati</taxon>
        <taxon>Bacteroidota</taxon>
        <taxon>Bacteroidia</taxon>
        <taxon>Bacteroidales</taxon>
        <taxon>Prevotellaceae</taxon>
        <taxon>Prevotella</taxon>
    </lineage>
</organism>
<evidence type="ECO:0000313" key="2">
    <source>
        <dbReference type="Proteomes" id="UP000278983"/>
    </source>
</evidence>
<dbReference type="Gene3D" id="2.40.128.510">
    <property type="entry name" value="Protein of unknown function DUF4738"/>
    <property type="match status" value="1"/>
</dbReference>
<reference evidence="1 2" key="1">
    <citation type="submission" date="2018-12" db="EMBL/GenBank/DDBJ databases">
        <title>Genome sequencing of Prevotella sp. KCOM 3155 (= JS262).</title>
        <authorList>
            <person name="Kook J.-K."/>
            <person name="Park S.-N."/>
            <person name="Lim Y.K."/>
        </authorList>
    </citation>
    <scope>NUCLEOTIDE SEQUENCE [LARGE SCALE GENOMIC DNA]</scope>
    <source>
        <strain evidence="1 2">KCOM 3155</strain>
    </source>
</reference>
<dbReference type="Pfam" id="PF15889">
    <property type="entry name" value="DUF4738"/>
    <property type="match status" value="1"/>
</dbReference>
<evidence type="ECO:0000313" key="1">
    <source>
        <dbReference type="EMBL" id="RUL59090.1"/>
    </source>
</evidence>
<protein>
    <submittedName>
        <fullName evidence="1">DUF4738 domain-containing protein</fullName>
    </submittedName>
</protein>
<dbReference type="EMBL" id="RYYU01000001">
    <property type="protein sequence ID" value="RUL59090.1"/>
    <property type="molecule type" value="Genomic_DNA"/>
</dbReference>